<accession>A0ACA9M7M8</accession>
<sequence length="209" mass="24503">MTLDNSPLHTEVISKLTVGNHELYFTNQNQQYRIIYNGQYIVFDIPDNDFICNLFDDSKSTPNAYIWFRSKLAHCFLNLGLKRERGFLSQISSLLWEDVKKKDKQFVQAIKDAYKNKNLSKSSKFRFVKHDTRKSLKPKVKKSRKPDKKSDVYRTKKSRKKSNVSNETEHQLIAGENRSGQQYDEIPYAKDFNYSNDSITTVVRDLFPA</sequence>
<feature type="non-terminal residue" evidence="1">
    <location>
        <position position="209"/>
    </location>
</feature>
<organism evidence="1 2">
    <name type="scientific">Cetraspora pellucida</name>
    <dbReference type="NCBI Taxonomy" id="1433469"/>
    <lineage>
        <taxon>Eukaryota</taxon>
        <taxon>Fungi</taxon>
        <taxon>Fungi incertae sedis</taxon>
        <taxon>Mucoromycota</taxon>
        <taxon>Glomeromycotina</taxon>
        <taxon>Glomeromycetes</taxon>
        <taxon>Diversisporales</taxon>
        <taxon>Gigasporaceae</taxon>
        <taxon>Cetraspora</taxon>
    </lineage>
</organism>
<evidence type="ECO:0000313" key="1">
    <source>
        <dbReference type="EMBL" id="CAG8571399.1"/>
    </source>
</evidence>
<gene>
    <name evidence="1" type="ORF">SPELUC_LOCUS6011</name>
</gene>
<keyword evidence="2" id="KW-1185">Reference proteome</keyword>
<name>A0ACA9M7M8_9GLOM</name>
<evidence type="ECO:0000313" key="2">
    <source>
        <dbReference type="Proteomes" id="UP000789366"/>
    </source>
</evidence>
<protein>
    <submittedName>
        <fullName evidence="1">5142_t:CDS:1</fullName>
    </submittedName>
</protein>
<dbReference type="Proteomes" id="UP000789366">
    <property type="component" value="Unassembled WGS sequence"/>
</dbReference>
<dbReference type="EMBL" id="CAJVPW010006635">
    <property type="protein sequence ID" value="CAG8571399.1"/>
    <property type="molecule type" value="Genomic_DNA"/>
</dbReference>
<comment type="caution">
    <text evidence="1">The sequence shown here is derived from an EMBL/GenBank/DDBJ whole genome shotgun (WGS) entry which is preliminary data.</text>
</comment>
<reference evidence="1" key="1">
    <citation type="submission" date="2021-06" db="EMBL/GenBank/DDBJ databases">
        <authorList>
            <person name="Kallberg Y."/>
            <person name="Tangrot J."/>
            <person name="Rosling A."/>
        </authorList>
    </citation>
    <scope>NUCLEOTIDE SEQUENCE</scope>
    <source>
        <strain evidence="1">28 12/20/2015</strain>
    </source>
</reference>
<proteinExistence type="predicted"/>